<name>A0ABR2E7Q6_9ROSI</name>
<evidence type="ECO:0000313" key="2">
    <source>
        <dbReference type="Proteomes" id="UP001472677"/>
    </source>
</evidence>
<protein>
    <submittedName>
        <fullName evidence="1">Uncharacterized protein</fullName>
    </submittedName>
</protein>
<comment type="caution">
    <text evidence="1">The sequence shown here is derived from an EMBL/GenBank/DDBJ whole genome shotgun (WGS) entry which is preliminary data.</text>
</comment>
<dbReference type="Proteomes" id="UP001472677">
    <property type="component" value="Unassembled WGS sequence"/>
</dbReference>
<sequence length="74" mass="7863">MLKSLSLSIPFGISPDVIVIREFVWAPSSGIFPNGLGGNDGDDEDGYRPSLIDLDMEEASGDSEDASVISPISY</sequence>
<keyword evidence="2" id="KW-1185">Reference proteome</keyword>
<proteinExistence type="predicted"/>
<organism evidence="1 2">
    <name type="scientific">Hibiscus sabdariffa</name>
    <name type="common">roselle</name>
    <dbReference type="NCBI Taxonomy" id="183260"/>
    <lineage>
        <taxon>Eukaryota</taxon>
        <taxon>Viridiplantae</taxon>
        <taxon>Streptophyta</taxon>
        <taxon>Embryophyta</taxon>
        <taxon>Tracheophyta</taxon>
        <taxon>Spermatophyta</taxon>
        <taxon>Magnoliopsida</taxon>
        <taxon>eudicotyledons</taxon>
        <taxon>Gunneridae</taxon>
        <taxon>Pentapetalae</taxon>
        <taxon>rosids</taxon>
        <taxon>malvids</taxon>
        <taxon>Malvales</taxon>
        <taxon>Malvaceae</taxon>
        <taxon>Malvoideae</taxon>
        <taxon>Hibiscus</taxon>
    </lineage>
</organism>
<accession>A0ABR2E7Q6</accession>
<evidence type="ECO:0000313" key="1">
    <source>
        <dbReference type="EMBL" id="KAK8554051.1"/>
    </source>
</evidence>
<reference evidence="1 2" key="1">
    <citation type="journal article" date="2024" name="G3 (Bethesda)">
        <title>Genome assembly of Hibiscus sabdariffa L. provides insights into metabolisms of medicinal natural products.</title>
        <authorList>
            <person name="Kim T."/>
        </authorList>
    </citation>
    <scope>NUCLEOTIDE SEQUENCE [LARGE SCALE GENOMIC DNA]</scope>
    <source>
        <strain evidence="1">TK-2024</strain>
        <tissue evidence="1">Old leaves</tissue>
    </source>
</reference>
<gene>
    <name evidence="1" type="ORF">V6N12_031029</name>
</gene>
<dbReference type="EMBL" id="JBBPBM010000019">
    <property type="protein sequence ID" value="KAK8554051.1"/>
    <property type="molecule type" value="Genomic_DNA"/>
</dbReference>